<accession>A0ABQ0WSU7</accession>
<keyword evidence="2" id="KW-0812">Transmembrane</keyword>
<dbReference type="Proteomes" id="UP000321691">
    <property type="component" value="Unassembled WGS sequence"/>
</dbReference>
<evidence type="ECO:0008006" key="5">
    <source>
        <dbReference type="Google" id="ProtNLM"/>
    </source>
</evidence>
<dbReference type="EMBL" id="BJZI01000099">
    <property type="protein sequence ID" value="GEO68071.1"/>
    <property type="molecule type" value="Genomic_DNA"/>
</dbReference>
<feature type="region of interest" description="Disordered" evidence="1">
    <location>
        <begin position="1"/>
        <end position="20"/>
    </location>
</feature>
<reference evidence="3 4" key="1">
    <citation type="submission" date="2019-07" db="EMBL/GenBank/DDBJ databases">
        <title>Whole genome shotgun sequence of Lactobacillus spicheri NBRC 107155.</title>
        <authorList>
            <person name="Hosoyama A."/>
            <person name="Uohara A."/>
            <person name="Ohji S."/>
            <person name="Ichikawa N."/>
        </authorList>
    </citation>
    <scope>NUCLEOTIDE SEQUENCE [LARGE SCALE GENOMIC DNA]</scope>
    <source>
        <strain evidence="3 4">NBRC 107155</strain>
    </source>
</reference>
<keyword evidence="2" id="KW-1133">Transmembrane helix</keyword>
<evidence type="ECO:0000256" key="2">
    <source>
        <dbReference type="SAM" id="Phobius"/>
    </source>
</evidence>
<keyword evidence="4" id="KW-1185">Reference proteome</keyword>
<organism evidence="3 4">
    <name type="scientific">Levilactobacillus spicheri</name>
    <dbReference type="NCBI Taxonomy" id="216463"/>
    <lineage>
        <taxon>Bacteria</taxon>
        <taxon>Bacillati</taxon>
        <taxon>Bacillota</taxon>
        <taxon>Bacilli</taxon>
        <taxon>Lactobacillales</taxon>
        <taxon>Lactobacillaceae</taxon>
        <taxon>Levilactobacillus</taxon>
    </lineage>
</organism>
<feature type="transmembrane region" description="Helical" evidence="2">
    <location>
        <begin position="28"/>
        <end position="45"/>
    </location>
</feature>
<sequence length="49" mass="5410">MGTTLPKVAASQRMQKRLPQTNEGTDDLAVAVGVALLIGLSFWLWKRQL</sequence>
<name>A0ABQ0WSU7_9LACO</name>
<evidence type="ECO:0000313" key="3">
    <source>
        <dbReference type="EMBL" id="GEO68071.1"/>
    </source>
</evidence>
<dbReference type="NCBIfam" id="TIGR01167">
    <property type="entry name" value="LPXTG_anchor"/>
    <property type="match status" value="1"/>
</dbReference>
<proteinExistence type="predicted"/>
<comment type="caution">
    <text evidence="3">The sequence shown here is derived from an EMBL/GenBank/DDBJ whole genome shotgun (WGS) entry which is preliminary data.</text>
</comment>
<evidence type="ECO:0000256" key="1">
    <source>
        <dbReference type="SAM" id="MobiDB-lite"/>
    </source>
</evidence>
<keyword evidence="2" id="KW-0472">Membrane</keyword>
<protein>
    <recommendedName>
        <fullName evidence="5">Gram-positive cocci surface proteins LPxTG domain-containing protein</fullName>
    </recommendedName>
</protein>
<gene>
    <name evidence="3" type="ORF">LSP04_24900</name>
</gene>
<evidence type="ECO:0000313" key="4">
    <source>
        <dbReference type="Proteomes" id="UP000321691"/>
    </source>
</evidence>